<evidence type="ECO:0000313" key="1">
    <source>
        <dbReference type="Proteomes" id="UP000790787"/>
    </source>
</evidence>
<dbReference type="RefSeq" id="XP_075092019.1">
    <property type="nucleotide sequence ID" value="XM_075235918.1"/>
</dbReference>
<proteinExistence type="predicted"/>
<protein>
    <submittedName>
        <fullName evidence="2">Secreted RxLR effector protein 161-like</fullName>
    </submittedName>
</protein>
<evidence type="ECO:0000313" key="2">
    <source>
        <dbReference type="RefSeq" id="XP_075092019.1"/>
    </source>
</evidence>
<gene>
    <name evidence="2" type="primary">LOC142172138</name>
</gene>
<reference evidence="2" key="2">
    <citation type="submission" date="2025-08" db="UniProtKB">
        <authorList>
            <consortium name="RefSeq"/>
        </authorList>
    </citation>
    <scope>IDENTIFICATION</scope>
    <source>
        <tissue evidence="2">Leaf</tissue>
    </source>
</reference>
<sequence>MGNEFEMSMMGELNFFMGLQIKQTPTRTMIHQQKYIKELLKNFNMECSKSIDSPIATAIKLDLDEEEKSVEQKLYRGMIGSLLYLTLSMPAIVFSVGLCARFQENPKESHLKDVKRILRYLKGTSDLCLWYPRGYNFDLVGYVDADYAGFHVDRKITSGTTHFLGPFLVSWGTKKQNSVALFTAEAKYVAAASCCAQLLCIR</sequence>
<reference evidence="1" key="1">
    <citation type="journal article" date="2014" name="Nat. Commun.">
        <title>The tobacco genome sequence and its comparison with those of tomato and potato.</title>
        <authorList>
            <person name="Sierro N."/>
            <person name="Battey J.N."/>
            <person name="Ouadi S."/>
            <person name="Bakaher N."/>
            <person name="Bovet L."/>
            <person name="Willig A."/>
            <person name="Goepfert S."/>
            <person name="Peitsch M.C."/>
            <person name="Ivanov N.V."/>
        </authorList>
    </citation>
    <scope>NUCLEOTIDE SEQUENCE [LARGE SCALE GENOMIC DNA]</scope>
</reference>
<name>A0AC58T496_TOBAC</name>
<dbReference type="Proteomes" id="UP000790787">
    <property type="component" value="Chromosome 17"/>
</dbReference>
<organism evidence="1 2">
    <name type="scientific">Nicotiana tabacum</name>
    <name type="common">Common tobacco</name>
    <dbReference type="NCBI Taxonomy" id="4097"/>
    <lineage>
        <taxon>Eukaryota</taxon>
        <taxon>Viridiplantae</taxon>
        <taxon>Streptophyta</taxon>
        <taxon>Embryophyta</taxon>
        <taxon>Tracheophyta</taxon>
        <taxon>Spermatophyta</taxon>
        <taxon>Magnoliopsida</taxon>
        <taxon>eudicotyledons</taxon>
        <taxon>Gunneridae</taxon>
        <taxon>Pentapetalae</taxon>
        <taxon>asterids</taxon>
        <taxon>lamiids</taxon>
        <taxon>Solanales</taxon>
        <taxon>Solanaceae</taxon>
        <taxon>Nicotianoideae</taxon>
        <taxon>Nicotianeae</taxon>
        <taxon>Nicotiana</taxon>
    </lineage>
</organism>
<keyword evidence="1" id="KW-1185">Reference proteome</keyword>
<accession>A0AC58T496</accession>